<evidence type="ECO:0000313" key="1">
    <source>
        <dbReference type="EMBL" id="OGY61644.1"/>
    </source>
</evidence>
<protein>
    <submittedName>
        <fullName evidence="1">Uncharacterized protein</fullName>
    </submittedName>
</protein>
<comment type="caution">
    <text evidence="1">The sequence shown here is derived from an EMBL/GenBank/DDBJ whole genome shotgun (WGS) entry which is preliminary data.</text>
</comment>
<dbReference type="Proteomes" id="UP000176544">
    <property type="component" value="Unassembled WGS sequence"/>
</dbReference>
<reference evidence="1 2" key="1">
    <citation type="journal article" date="2016" name="Nat. Commun.">
        <title>Thousands of microbial genomes shed light on interconnected biogeochemical processes in an aquifer system.</title>
        <authorList>
            <person name="Anantharaman K."/>
            <person name="Brown C.T."/>
            <person name="Hug L.A."/>
            <person name="Sharon I."/>
            <person name="Castelle C.J."/>
            <person name="Probst A.J."/>
            <person name="Thomas B.C."/>
            <person name="Singh A."/>
            <person name="Wilkins M.J."/>
            <person name="Karaoz U."/>
            <person name="Brodie E.L."/>
            <person name="Williams K.H."/>
            <person name="Hubbard S.S."/>
            <person name="Banfield J.F."/>
        </authorList>
    </citation>
    <scope>NUCLEOTIDE SEQUENCE [LARGE SCALE GENOMIC DNA]</scope>
</reference>
<evidence type="ECO:0000313" key="2">
    <source>
        <dbReference type="Proteomes" id="UP000176544"/>
    </source>
</evidence>
<gene>
    <name evidence="1" type="ORF">A3I33_00960</name>
</gene>
<sequence length="127" mass="14661">MAQKVKFPALKDMERFVVVASDEEDCIAKYTAEKPDLEKLGWECKVYAPGEYPCVIRGYEDRNGWQVVCEAHIRSGKVVTDMYAFNVHERQMVSRYPNDFLARSILAQTIGTATDRLIPKSRDRRNK</sequence>
<accession>A0A1G1ZAU5</accession>
<name>A0A1G1ZAU5_9BACT</name>
<organism evidence="1 2">
    <name type="scientific">Candidatus Colwellbacteria bacterium RIFCSPLOWO2_02_FULL_45_11</name>
    <dbReference type="NCBI Taxonomy" id="1797692"/>
    <lineage>
        <taxon>Bacteria</taxon>
        <taxon>Candidatus Colwelliibacteriota</taxon>
    </lineage>
</organism>
<proteinExistence type="predicted"/>
<dbReference type="AlphaFoldDB" id="A0A1G1ZAU5"/>
<dbReference type="STRING" id="1797692.A3I33_00960"/>
<dbReference type="EMBL" id="MHJA01000003">
    <property type="protein sequence ID" value="OGY61644.1"/>
    <property type="molecule type" value="Genomic_DNA"/>
</dbReference>